<keyword evidence="2" id="KW-0378">Hydrolase</keyword>
<feature type="binding site" evidence="1">
    <location>
        <position position="201"/>
    </location>
    <ligand>
        <name>a divalent metal cation</name>
        <dbReference type="ChEBI" id="CHEBI:60240"/>
        <label>1</label>
    </ligand>
</feature>
<dbReference type="PIRSF" id="PIRSF005902">
    <property type="entry name" value="DNase_TatD"/>
    <property type="match status" value="1"/>
</dbReference>
<dbReference type="InterPro" id="IPR032466">
    <property type="entry name" value="Metal_Hydrolase"/>
</dbReference>
<evidence type="ECO:0000256" key="1">
    <source>
        <dbReference type="PIRSR" id="PIRSR005902-1"/>
    </source>
</evidence>
<protein>
    <submittedName>
        <fullName evidence="2">TatD family hydrolase</fullName>
    </submittedName>
</protein>
<dbReference type="Pfam" id="PF01026">
    <property type="entry name" value="TatD_DNase"/>
    <property type="match status" value="1"/>
</dbReference>
<keyword evidence="3" id="KW-1185">Reference proteome</keyword>
<organism evidence="2 3">
    <name type="scientific">Oceaniferula flava</name>
    <dbReference type="NCBI Taxonomy" id="2800421"/>
    <lineage>
        <taxon>Bacteria</taxon>
        <taxon>Pseudomonadati</taxon>
        <taxon>Verrucomicrobiota</taxon>
        <taxon>Verrucomicrobiia</taxon>
        <taxon>Verrucomicrobiales</taxon>
        <taxon>Verrucomicrobiaceae</taxon>
        <taxon>Oceaniferula</taxon>
    </lineage>
</organism>
<feature type="binding site" evidence="1">
    <location>
        <position position="7"/>
    </location>
    <ligand>
        <name>a divalent metal cation</name>
        <dbReference type="ChEBI" id="CHEBI:60240"/>
        <label>1</label>
    </ligand>
</feature>
<evidence type="ECO:0000313" key="2">
    <source>
        <dbReference type="EMBL" id="MBK1854567.1"/>
    </source>
</evidence>
<dbReference type="PANTHER" id="PTHR47176">
    <property type="entry name" value="OSJNBA0020J04.13 PROTEIN"/>
    <property type="match status" value="1"/>
</dbReference>
<dbReference type="RefSeq" id="WP_309489174.1">
    <property type="nucleotide sequence ID" value="NZ_JAENIG010000003.1"/>
</dbReference>
<sequence>MTDAHLHLQDARFDTVRDRVVAEMLAAGITRCVVNGTCPADWPMVAELAAQYPDLIIPSFGLHPWKKPTADWHSQLLHFLDTTPNACLGECGLDRWIKDYDLDLQTEIFTAQLEIATERNLPLSIHCLKAWGPLIEILESNRLPERGFLLHSYGGSAELIPLLAALGSYFSFSGYFLQERKAKVLDAFRSVPNDRLLMETDAPDMLPPEHITTHPLPHDLNHPANLVSITKAASEHLDTSLISSNFDRFFTT</sequence>
<reference evidence="2" key="1">
    <citation type="submission" date="2021-01" db="EMBL/GenBank/DDBJ databases">
        <title>Modified the classification status of verrucomicrobia.</title>
        <authorList>
            <person name="Feng X."/>
        </authorList>
    </citation>
    <scope>NUCLEOTIDE SEQUENCE</scope>
    <source>
        <strain evidence="2">5K15</strain>
    </source>
</reference>
<feature type="binding site" evidence="1">
    <location>
        <position position="126"/>
    </location>
    <ligand>
        <name>a divalent metal cation</name>
        <dbReference type="ChEBI" id="CHEBI:60240"/>
        <label>2</label>
    </ligand>
</feature>
<dbReference type="Gene3D" id="3.20.20.140">
    <property type="entry name" value="Metal-dependent hydrolases"/>
    <property type="match status" value="1"/>
</dbReference>
<dbReference type="EMBL" id="JAENIG010000003">
    <property type="protein sequence ID" value="MBK1854567.1"/>
    <property type="molecule type" value="Genomic_DNA"/>
</dbReference>
<dbReference type="Proteomes" id="UP000634206">
    <property type="component" value="Unassembled WGS sequence"/>
</dbReference>
<dbReference type="PANTHER" id="PTHR47176:SF1">
    <property type="entry name" value="OS04G0577500 PROTEIN"/>
    <property type="match status" value="1"/>
</dbReference>
<dbReference type="GO" id="GO:0016788">
    <property type="term" value="F:hydrolase activity, acting on ester bonds"/>
    <property type="evidence" value="ECO:0007669"/>
    <property type="project" value="InterPro"/>
</dbReference>
<feature type="binding site" evidence="1">
    <location>
        <position position="151"/>
    </location>
    <ligand>
        <name>a divalent metal cation</name>
        <dbReference type="ChEBI" id="CHEBI:60240"/>
        <label>2</label>
    </ligand>
</feature>
<name>A0AAE2SCN2_9BACT</name>
<keyword evidence="1" id="KW-0479">Metal-binding</keyword>
<feature type="binding site" evidence="1">
    <location>
        <position position="90"/>
    </location>
    <ligand>
        <name>a divalent metal cation</name>
        <dbReference type="ChEBI" id="CHEBI:60240"/>
        <label>1</label>
    </ligand>
</feature>
<dbReference type="CDD" id="cd01310">
    <property type="entry name" value="TatD_DNAse"/>
    <property type="match status" value="1"/>
</dbReference>
<gene>
    <name evidence="2" type="ORF">JIN83_06325</name>
</gene>
<accession>A0AAE2SCN2</accession>
<dbReference type="GO" id="GO:0046872">
    <property type="term" value="F:metal ion binding"/>
    <property type="evidence" value="ECO:0007669"/>
    <property type="project" value="UniProtKB-KW"/>
</dbReference>
<evidence type="ECO:0000313" key="3">
    <source>
        <dbReference type="Proteomes" id="UP000634206"/>
    </source>
</evidence>
<proteinExistence type="predicted"/>
<comment type="caution">
    <text evidence="2">The sequence shown here is derived from an EMBL/GenBank/DDBJ whole genome shotgun (WGS) entry which is preliminary data.</text>
</comment>
<dbReference type="InterPro" id="IPR001130">
    <property type="entry name" value="TatD-like"/>
</dbReference>
<dbReference type="AlphaFoldDB" id="A0AAE2SCN2"/>
<dbReference type="SUPFAM" id="SSF51556">
    <property type="entry name" value="Metallo-dependent hydrolases"/>
    <property type="match status" value="1"/>
</dbReference>
<feature type="binding site" evidence="1">
    <location>
        <position position="5"/>
    </location>
    <ligand>
        <name>a divalent metal cation</name>
        <dbReference type="ChEBI" id="CHEBI:60240"/>
        <label>1</label>
    </ligand>
</feature>